<comment type="caution">
    <text evidence="3">The sequence shown here is derived from an EMBL/GenBank/DDBJ whole genome shotgun (WGS) entry which is preliminary data.</text>
</comment>
<feature type="compositionally biased region" description="Polar residues" evidence="1">
    <location>
        <begin position="861"/>
        <end position="874"/>
    </location>
</feature>
<dbReference type="EMBL" id="CAJMWS010000543">
    <property type="protein sequence ID" value="CAE6450360.1"/>
    <property type="molecule type" value="Genomic_DNA"/>
</dbReference>
<feature type="compositionally biased region" description="Low complexity" evidence="1">
    <location>
        <begin position="527"/>
        <end position="538"/>
    </location>
</feature>
<feature type="region of interest" description="Disordered" evidence="1">
    <location>
        <begin position="240"/>
        <end position="342"/>
    </location>
</feature>
<evidence type="ECO:0000313" key="4">
    <source>
        <dbReference type="Proteomes" id="UP000663846"/>
    </source>
</evidence>
<dbReference type="Pfam" id="PF20149">
    <property type="entry name" value="DUF6532"/>
    <property type="match status" value="1"/>
</dbReference>
<gene>
    <name evidence="3" type="ORF">RDB_LOCUS144840</name>
</gene>
<evidence type="ECO:0000313" key="3">
    <source>
        <dbReference type="EMBL" id="CAE6450360.1"/>
    </source>
</evidence>
<feature type="compositionally biased region" description="Basic and acidic residues" evidence="1">
    <location>
        <begin position="499"/>
        <end position="515"/>
    </location>
</feature>
<feature type="compositionally biased region" description="Basic and acidic residues" evidence="1">
    <location>
        <begin position="112"/>
        <end position="122"/>
    </location>
</feature>
<evidence type="ECO:0000256" key="1">
    <source>
        <dbReference type="SAM" id="MobiDB-lite"/>
    </source>
</evidence>
<organism evidence="3 4">
    <name type="scientific">Rhizoctonia solani</name>
    <dbReference type="NCBI Taxonomy" id="456999"/>
    <lineage>
        <taxon>Eukaryota</taxon>
        <taxon>Fungi</taxon>
        <taxon>Dikarya</taxon>
        <taxon>Basidiomycota</taxon>
        <taxon>Agaricomycotina</taxon>
        <taxon>Agaricomycetes</taxon>
        <taxon>Cantharellales</taxon>
        <taxon>Ceratobasidiaceae</taxon>
        <taxon>Rhizoctonia</taxon>
    </lineage>
</organism>
<accession>A0A8H3GHL0</accession>
<feature type="compositionally biased region" description="Acidic residues" evidence="1">
    <location>
        <begin position="270"/>
        <end position="283"/>
    </location>
</feature>
<feature type="compositionally biased region" description="Low complexity" evidence="1">
    <location>
        <begin position="123"/>
        <end position="144"/>
    </location>
</feature>
<feature type="region of interest" description="Disordered" evidence="1">
    <location>
        <begin position="1"/>
        <end position="158"/>
    </location>
</feature>
<sequence length="890" mass="99264">MPRSARDYVNSLRNDTLPDSDARPDTTEPSGNNDRVGLYDYPPEDPRSREHVTGRRSSRSRERNAQYRATRDHEEQQRRRSNDTRARNASLQWARIQDPPSQTRPSGDEAGEPDHLEAEEIRSVGQRGRSRTTRTLSRSPSPGSTDGGDEQPTQASRTSQYTYKYETLDHQGLVNCAQEEFGLDLHGCDTQTIIDRIRFATAEQASQVGSTRRPASIVLLPSTPFRVGGGWSQEVLRSSQSTGLAEKRSFDAAELSGGSSKRQRKHIVVDDDTATEPETEDEPVQDRASVRVTAENLLAGRPAEAPRPPGRGALAPPPSLEATPPTDLDSLPSDTSSRSLGGSLARYGVSLAASEGHSSTQAQPPLENRSTSWEIGMLPRLLTPLIGPVHARLRRRLVNRALHGTDREGSQARPLDVADQADDRQPTGTGQVPEIEFASRTNTPRPAPQKSPFNSRTYRGHRSHVQSEPEASHAETAGTSNEDEPAPPSSPNLTSSQLIRRERARAFAAKAHQEMAEMAPRRRPLFAASSQPPTARPQSRPPPRGNQANLQRTGAASRRLDPISAAREDMLAFNRAPFCAVRPPLDRRGDGLLEDDEKMLAQAEAYAKRKWPRRSVRVRKPKPVERDISGLARQVLVMAKIHLFAYALVEGVYQTRATYLRWAALVHQATWEMDLPDHPYTTPDDDIYEIMVNGIATLRGKVKERLREFVARVSGFRHTTTNHKIIEKNLVLFNRLYPNSFHCNVVNPRSGDYESPEIGHCIALALFNGPNSVGVLYPDYFEEMPLTVVAFALAIWQFCLEEWANGWRQNGDLGMAAMQQKYEAQLTSLKDLREVAPRRMRRLQSEWNNYVVEYSGAAFEQQSDASPAQKNQMRPDTPEPEAISVEEMEA</sequence>
<feature type="compositionally biased region" description="Basic and acidic residues" evidence="1">
    <location>
        <begin position="44"/>
        <end position="86"/>
    </location>
</feature>
<evidence type="ECO:0000259" key="2">
    <source>
        <dbReference type="Pfam" id="PF20149"/>
    </source>
</evidence>
<reference evidence="3" key="1">
    <citation type="submission" date="2021-01" db="EMBL/GenBank/DDBJ databases">
        <authorList>
            <person name="Kaushik A."/>
        </authorList>
    </citation>
    <scope>NUCLEOTIDE SEQUENCE</scope>
    <source>
        <strain evidence="3">AG1-1C</strain>
    </source>
</reference>
<feature type="compositionally biased region" description="Low complexity" evidence="1">
    <location>
        <begin position="323"/>
        <end position="340"/>
    </location>
</feature>
<name>A0A8H3GHL0_9AGAM</name>
<dbReference type="AlphaFoldDB" id="A0A8H3GHL0"/>
<feature type="compositionally biased region" description="Pro residues" evidence="1">
    <location>
        <begin position="305"/>
        <end position="319"/>
    </location>
</feature>
<feature type="region of interest" description="Disordered" evidence="1">
    <location>
        <begin position="861"/>
        <end position="890"/>
    </location>
</feature>
<protein>
    <recommendedName>
        <fullName evidence="2">DUF6532 domain-containing protein</fullName>
    </recommendedName>
</protein>
<proteinExistence type="predicted"/>
<feature type="region of interest" description="Disordered" evidence="1">
    <location>
        <begin position="404"/>
        <end position="558"/>
    </location>
</feature>
<dbReference type="InterPro" id="IPR045341">
    <property type="entry name" value="DUF6532"/>
</dbReference>
<dbReference type="Proteomes" id="UP000663846">
    <property type="component" value="Unassembled WGS sequence"/>
</dbReference>
<feature type="domain" description="DUF6532" evidence="2">
    <location>
        <begin position="641"/>
        <end position="832"/>
    </location>
</feature>